<evidence type="ECO:0000256" key="4">
    <source>
        <dbReference type="ARBA" id="ARBA00006753"/>
    </source>
</evidence>
<dbReference type="InterPro" id="IPR036291">
    <property type="entry name" value="NAD(P)-bd_dom_sf"/>
</dbReference>
<evidence type="ECO:0000256" key="6">
    <source>
        <dbReference type="ARBA" id="ARBA00022605"/>
    </source>
</evidence>
<dbReference type="SUPFAM" id="SSF51735">
    <property type="entry name" value="NAD(P)-binding Rossmann-fold domains"/>
    <property type="match status" value="1"/>
</dbReference>
<dbReference type="Pfam" id="PF00742">
    <property type="entry name" value="Homoserine_dh"/>
    <property type="match status" value="1"/>
</dbReference>
<keyword evidence="6 12" id="KW-0028">Amino-acid biosynthesis</keyword>
<keyword evidence="7 12" id="KW-0791">Threonine biosynthesis</keyword>
<evidence type="ECO:0000259" key="13">
    <source>
        <dbReference type="Pfam" id="PF00742"/>
    </source>
</evidence>
<evidence type="ECO:0000256" key="7">
    <source>
        <dbReference type="ARBA" id="ARBA00022697"/>
    </source>
</evidence>
<evidence type="ECO:0000256" key="11">
    <source>
        <dbReference type="ARBA" id="ARBA00048841"/>
    </source>
</evidence>
<keyword evidence="16" id="KW-1185">Reference proteome</keyword>
<dbReference type="SUPFAM" id="SSF55347">
    <property type="entry name" value="Glyceraldehyde-3-phosphate dehydrogenase-like, C-terminal domain"/>
    <property type="match status" value="1"/>
</dbReference>
<evidence type="ECO:0000256" key="8">
    <source>
        <dbReference type="ARBA" id="ARBA00022857"/>
    </source>
</evidence>
<evidence type="ECO:0000256" key="1">
    <source>
        <dbReference type="ARBA" id="ARBA00001920"/>
    </source>
</evidence>
<accession>A0ABZ2LN43</accession>
<feature type="domain" description="Homoserine dehydrogenase catalytic" evidence="13">
    <location>
        <begin position="176"/>
        <end position="373"/>
    </location>
</feature>
<dbReference type="InterPro" id="IPR022697">
    <property type="entry name" value="HDH_short"/>
</dbReference>
<evidence type="ECO:0000313" key="15">
    <source>
        <dbReference type="EMBL" id="WXB12336.1"/>
    </source>
</evidence>
<dbReference type="InterPro" id="IPR001342">
    <property type="entry name" value="HDH_cat"/>
</dbReference>
<dbReference type="PIRSF" id="PIRSF036497">
    <property type="entry name" value="HDH_short"/>
    <property type="match status" value="1"/>
</dbReference>
<dbReference type="Gene3D" id="3.30.360.10">
    <property type="entry name" value="Dihydrodipicolinate Reductase, domain 2"/>
    <property type="match status" value="1"/>
</dbReference>
<sequence length="379" mass="40723">MSVESVQLSWSRPISAPPRVDRVALFVLGKGTVASSLLAQIGEHKARIVERDGLSLEIAGVCDRKSALFVPRPGGLDLADWRGALGAAPDADPRERRPFLDGLTRLGSRVSVLVDCTAADRMETLYEQALLRGIHVVTANKKPFAGSLPSFRRLQTTARRCRRALRYETTVGASLPVIETLKDLVRTGDRVELIEGSFSGTLGYLSNELLRGVPLSTAVGVARDRGYLEPRPQDDLSGVDVARKAVILAREIGLNLGLEDVRLTPFVPAELLAVSSPESFFEVLPTYDAEVAATVARAQAEGKVLRYLARIDPGQRRIDVGPVAVDVHHPAARLRGAESFVAFTTERYRDPLVVQGAGAGGALTAAGVLADILAIARKV</sequence>
<proteinExistence type="inferred from homology"/>
<keyword evidence="8 12" id="KW-0521">NADP</keyword>
<comment type="pathway">
    <text evidence="3">Amino-acid biosynthesis; L-methionine biosynthesis via de novo pathway; L-homoserine from L-aspartate: step 3/3.</text>
</comment>
<dbReference type="PANTHER" id="PTHR43070:SF3">
    <property type="entry name" value="HOMOSERINE DEHYDROGENASE"/>
    <property type="match status" value="1"/>
</dbReference>
<dbReference type="EMBL" id="CP089984">
    <property type="protein sequence ID" value="WXB12336.1"/>
    <property type="molecule type" value="Genomic_DNA"/>
</dbReference>
<keyword evidence="10 12" id="KW-0486">Methionine biosynthesis</keyword>
<dbReference type="PANTHER" id="PTHR43070">
    <property type="match status" value="1"/>
</dbReference>
<comment type="similarity">
    <text evidence="4 12">Belongs to the homoserine dehydrogenase family.</text>
</comment>
<evidence type="ECO:0000259" key="14">
    <source>
        <dbReference type="Pfam" id="PF03447"/>
    </source>
</evidence>
<organism evidence="15 16">
    <name type="scientific">Pendulispora albinea</name>
    <dbReference type="NCBI Taxonomy" id="2741071"/>
    <lineage>
        <taxon>Bacteria</taxon>
        <taxon>Pseudomonadati</taxon>
        <taxon>Myxococcota</taxon>
        <taxon>Myxococcia</taxon>
        <taxon>Myxococcales</taxon>
        <taxon>Sorangiineae</taxon>
        <taxon>Pendulisporaceae</taxon>
        <taxon>Pendulispora</taxon>
    </lineage>
</organism>
<evidence type="ECO:0000256" key="12">
    <source>
        <dbReference type="PIRNR" id="PIRNR036497"/>
    </source>
</evidence>
<comment type="cofactor">
    <cofactor evidence="1">
        <name>a metal cation</name>
        <dbReference type="ChEBI" id="CHEBI:25213"/>
    </cofactor>
</comment>
<dbReference type="InterPro" id="IPR005106">
    <property type="entry name" value="Asp/hSer_DH_NAD-bd"/>
</dbReference>
<evidence type="ECO:0000256" key="5">
    <source>
        <dbReference type="ARBA" id="ARBA00013213"/>
    </source>
</evidence>
<evidence type="ECO:0000313" key="16">
    <source>
        <dbReference type="Proteomes" id="UP001370348"/>
    </source>
</evidence>
<keyword evidence="9 12" id="KW-0560">Oxidoreductase</keyword>
<evidence type="ECO:0000256" key="2">
    <source>
        <dbReference type="ARBA" id="ARBA00005056"/>
    </source>
</evidence>
<evidence type="ECO:0000256" key="10">
    <source>
        <dbReference type="ARBA" id="ARBA00023167"/>
    </source>
</evidence>
<comment type="catalytic activity">
    <reaction evidence="11">
        <text>L-homoserine + NADP(+) = L-aspartate 4-semialdehyde + NADPH + H(+)</text>
        <dbReference type="Rhea" id="RHEA:15761"/>
        <dbReference type="ChEBI" id="CHEBI:15378"/>
        <dbReference type="ChEBI" id="CHEBI:57476"/>
        <dbReference type="ChEBI" id="CHEBI:57783"/>
        <dbReference type="ChEBI" id="CHEBI:58349"/>
        <dbReference type="ChEBI" id="CHEBI:537519"/>
        <dbReference type="EC" id="1.1.1.3"/>
    </reaction>
    <physiologicalReaction direction="right-to-left" evidence="11">
        <dbReference type="Rhea" id="RHEA:15763"/>
    </physiologicalReaction>
</comment>
<dbReference type="Pfam" id="PF03447">
    <property type="entry name" value="NAD_binding_3"/>
    <property type="match status" value="1"/>
</dbReference>
<reference evidence="15 16" key="1">
    <citation type="submission" date="2021-12" db="EMBL/GenBank/DDBJ databases">
        <title>Discovery of the Pendulisporaceae a myxobacterial family with distinct sporulation behavior and unique specialized metabolism.</title>
        <authorList>
            <person name="Garcia R."/>
            <person name="Popoff A."/>
            <person name="Bader C.D."/>
            <person name="Loehr J."/>
            <person name="Walesch S."/>
            <person name="Walt C."/>
            <person name="Boldt J."/>
            <person name="Bunk B."/>
            <person name="Haeckl F.J.F.P.J."/>
            <person name="Gunesch A.P."/>
            <person name="Birkelbach J."/>
            <person name="Nuebel U."/>
            <person name="Pietschmann T."/>
            <person name="Bach T."/>
            <person name="Mueller R."/>
        </authorList>
    </citation>
    <scope>NUCLEOTIDE SEQUENCE [LARGE SCALE GENOMIC DNA]</scope>
    <source>
        <strain evidence="15 16">MSr11954</strain>
    </source>
</reference>
<dbReference type="InterPro" id="IPR011147">
    <property type="entry name" value="Bifunc_Aspkin/hSer_DH"/>
</dbReference>
<dbReference type="Gene3D" id="3.40.50.720">
    <property type="entry name" value="NAD(P)-binding Rossmann-like Domain"/>
    <property type="match status" value="1"/>
</dbReference>
<evidence type="ECO:0000256" key="9">
    <source>
        <dbReference type="ARBA" id="ARBA00023002"/>
    </source>
</evidence>
<dbReference type="Proteomes" id="UP001370348">
    <property type="component" value="Chromosome"/>
</dbReference>
<feature type="domain" description="Aspartate/homoserine dehydrogenase NAD-binding" evidence="14">
    <location>
        <begin position="29"/>
        <end position="168"/>
    </location>
</feature>
<dbReference type="EC" id="1.1.1.3" evidence="5 12"/>
<evidence type="ECO:0000256" key="3">
    <source>
        <dbReference type="ARBA" id="ARBA00005062"/>
    </source>
</evidence>
<protein>
    <recommendedName>
        <fullName evidence="5 12">Homoserine dehydrogenase</fullName>
        <shortName evidence="12">HDH</shortName>
        <ecNumber evidence="5 12">1.1.1.3</ecNumber>
    </recommendedName>
</protein>
<name>A0ABZ2LN43_9BACT</name>
<dbReference type="RefSeq" id="WP_394821957.1">
    <property type="nucleotide sequence ID" value="NZ_CP089984.1"/>
</dbReference>
<gene>
    <name evidence="15" type="ORF">LZC94_31365</name>
</gene>
<comment type="pathway">
    <text evidence="2">Amino-acid biosynthesis; L-threonine biosynthesis; L-threonine from L-aspartate: step 3/5.</text>
</comment>